<dbReference type="Pfam" id="PF12849">
    <property type="entry name" value="PBP_like_2"/>
    <property type="match status" value="1"/>
</dbReference>
<evidence type="ECO:0000259" key="3">
    <source>
        <dbReference type="Pfam" id="PF12849"/>
    </source>
</evidence>
<dbReference type="InterPro" id="IPR024370">
    <property type="entry name" value="PBP_domain"/>
</dbReference>
<dbReference type="SUPFAM" id="SSF53850">
    <property type="entry name" value="Periplasmic binding protein-like II"/>
    <property type="match status" value="1"/>
</dbReference>
<keyword evidence="2" id="KW-0812">Transmembrane</keyword>
<keyword evidence="5" id="KW-1185">Reference proteome</keyword>
<feature type="transmembrane region" description="Helical" evidence="2">
    <location>
        <begin position="188"/>
        <end position="207"/>
    </location>
</feature>
<gene>
    <name evidence="4" type="ORF">BJY16_003536</name>
</gene>
<evidence type="ECO:0000313" key="4">
    <source>
        <dbReference type="EMBL" id="MBB4740077.1"/>
    </source>
</evidence>
<reference evidence="4 5" key="1">
    <citation type="submission" date="2020-08" db="EMBL/GenBank/DDBJ databases">
        <title>Sequencing the genomes of 1000 actinobacteria strains.</title>
        <authorList>
            <person name="Klenk H.-P."/>
        </authorList>
    </citation>
    <scope>NUCLEOTIDE SEQUENCE [LARGE SCALE GENOMIC DNA]</scope>
    <source>
        <strain evidence="4 5">DSM 45809</strain>
    </source>
</reference>
<comment type="caution">
    <text evidence="4">The sequence shown here is derived from an EMBL/GenBank/DDBJ whole genome shotgun (WGS) entry which is preliminary data.</text>
</comment>
<name>A0A7W7GXR9_9ACTN</name>
<evidence type="ECO:0000256" key="1">
    <source>
        <dbReference type="ARBA" id="ARBA00022729"/>
    </source>
</evidence>
<dbReference type="PANTHER" id="PTHR30570">
    <property type="entry name" value="PERIPLASMIC PHOSPHATE BINDING COMPONENT OF PHOSPHATE ABC TRANSPORTER"/>
    <property type="match status" value="1"/>
</dbReference>
<dbReference type="Proteomes" id="UP000546162">
    <property type="component" value="Unassembled WGS sequence"/>
</dbReference>
<organism evidence="4 5">
    <name type="scientific">Actinoplanes octamycinicus</name>
    <dbReference type="NCBI Taxonomy" id="135948"/>
    <lineage>
        <taxon>Bacteria</taxon>
        <taxon>Bacillati</taxon>
        <taxon>Actinomycetota</taxon>
        <taxon>Actinomycetes</taxon>
        <taxon>Micromonosporales</taxon>
        <taxon>Micromonosporaceae</taxon>
        <taxon>Actinoplanes</taxon>
    </lineage>
</organism>
<keyword evidence="2" id="KW-0472">Membrane</keyword>
<dbReference type="AlphaFoldDB" id="A0A7W7GXR9"/>
<protein>
    <submittedName>
        <fullName evidence="4">ABC-type phosphate transport system substrate-binding protein</fullName>
    </submittedName>
</protein>
<evidence type="ECO:0000256" key="2">
    <source>
        <dbReference type="SAM" id="Phobius"/>
    </source>
</evidence>
<dbReference type="Gene3D" id="3.40.190.10">
    <property type="entry name" value="Periplasmic binding protein-like II"/>
    <property type="match status" value="2"/>
</dbReference>
<evidence type="ECO:0000313" key="5">
    <source>
        <dbReference type="Proteomes" id="UP000546162"/>
    </source>
</evidence>
<dbReference type="EMBL" id="JACHNB010000001">
    <property type="protein sequence ID" value="MBB4740077.1"/>
    <property type="molecule type" value="Genomic_DNA"/>
</dbReference>
<feature type="domain" description="PBP" evidence="3">
    <location>
        <begin position="216"/>
        <end position="466"/>
    </location>
</feature>
<sequence length="498" mass="53568">MVPSVAAFYEFVLKGRKRLGYRVQMDTTTTNVAETDAELPGALLELQNHGVPLKHASLVLLRVENNGFTYIDTHDYVALDDDRVGIRFFFPNRKVVGTVITELSNDSLRANFRDLRTSFREETDRRPAGGVIELPKVPMNRNAHYKVLAALERVPGVTGEPAPPTLEGEIKDGRIQETQSRTNTPKRVITLVSFLVLLIVAQLAVFLRSNSGAPLDCATGHVTIYGSTAFKPIVTEAADAYRDVCAGASFAFTMEGSGEGVAVLDDHGRAGDKGEFIAFSDGRKADGMPALLGRPISFFLFALAVNPDAGVRDLSLAQVRDIYAGKITNWKAVGGNDVPIRLITRHRGSGTRAAFKERVLGATVEAPPTVDVCPHDSGREPFVCEVGDTEKLLATVADTSGALGYGEAGAAAATEGVVTVRIDDHPPTVTEADAHLYPFWQTEYAYTTGEPAARSLTASFLRFLTTQTGADILRSHGLRPCAELADPASCQPVRAGPS</sequence>
<dbReference type="RefSeq" id="WP_345489258.1">
    <property type="nucleotide sequence ID" value="NZ_BAABFG010000005.1"/>
</dbReference>
<dbReference type="InterPro" id="IPR050811">
    <property type="entry name" value="Phosphate_ABC_transporter"/>
</dbReference>
<keyword evidence="1" id="KW-0732">Signal</keyword>
<accession>A0A7W7GXR9</accession>
<proteinExistence type="predicted"/>
<dbReference type="PANTHER" id="PTHR30570:SF1">
    <property type="entry name" value="PHOSPHATE-BINDING PROTEIN PSTS"/>
    <property type="match status" value="1"/>
</dbReference>
<keyword evidence="2" id="KW-1133">Transmembrane helix</keyword>